<keyword evidence="3" id="KW-0732">Signal</keyword>
<comment type="similarity">
    <text evidence="1">Belongs to the peptidase S1 family.</text>
</comment>
<evidence type="ECO:0000256" key="2">
    <source>
        <dbReference type="ARBA" id="ARBA00023157"/>
    </source>
</evidence>
<dbReference type="FunFam" id="2.40.10.10:FF:000002">
    <property type="entry name" value="Transmembrane protease serine"/>
    <property type="match status" value="1"/>
</dbReference>
<dbReference type="PANTHER" id="PTHR24276">
    <property type="entry name" value="POLYSERASE-RELATED"/>
    <property type="match status" value="1"/>
</dbReference>
<proteinExistence type="inferred from homology"/>
<dbReference type="Pfam" id="PF00089">
    <property type="entry name" value="Trypsin"/>
    <property type="match status" value="1"/>
</dbReference>
<dbReference type="AlphaFoldDB" id="A0A9W6R0W3"/>
<reference evidence="5" key="1">
    <citation type="submission" date="2023-03" db="EMBL/GenBank/DDBJ databases">
        <title>Amycolatopsis taiwanensis NBRC 103393.</title>
        <authorList>
            <person name="Ichikawa N."/>
            <person name="Sato H."/>
            <person name="Tonouchi N."/>
        </authorList>
    </citation>
    <scope>NUCLEOTIDE SEQUENCE</scope>
    <source>
        <strain evidence="5">NBRC 103393</strain>
    </source>
</reference>
<dbReference type="GO" id="GO:0006508">
    <property type="term" value="P:proteolysis"/>
    <property type="evidence" value="ECO:0007669"/>
    <property type="project" value="UniProtKB-KW"/>
</dbReference>
<dbReference type="InterPro" id="IPR001254">
    <property type="entry name" value="Trypsin_dom"/>
</dbReference>
<dbReference type="InterPro" id="IPR050430">
    <property type="entry name" value="Peptidase_S1"/>
</dbReference>
<evidence type="ECO:0000259" key="4">
    <source>
        <dbReference type="PROSITE" id="PS50240"/>
    </source>
</evidence>
<dbReference type="PRINTS" id="PR00722">
    <property type="entry name" value="CHYMOTRYPSIN"/>
</dbReference>
<evidence type="ECO:0000313" key="5">
    <source>
        <dbReference type="EMBL" id="GLY67109.1"/>
    </source>
</evidence>
<keyword evidence="5" id="KW-0645">Protease</keyword>
<dbReference type="EMBL" id="BSTI01000007">
    <property type="protein sequence ID" value="GLY67109.1"/>
    <property type="molecule type" value="Genomic_DNA"/>
</dbReference>
<dbReference type="InterPro" id="IPR033116">
    <property type="entry name" value="TRYPSIN_SER"/>
</dbReference>
<keyword evidence="6" id="KW-1185">Reference proteome</keyword>
<dbReference type="RefSeq" id="WP_027946382.1">
    <property type="nucleotide sequence ID" value="NZ_BSTI01000007.1"/>
</dbReference>
<dbReference type="PROSITE" id="PS50240">
    <property type="entry name" value="TRYPSIN_DOM"/>
    <property type="match status" value="1"/>
</dbReference>
<feature type="chain" id="PRO_5040764956" evidence="3">
    <location>
        <begin position="33"/>
        <end position="271"/>
    </location>
</feature>
<name>A0A9W6R0W3_9PSEU</name>
<feature type="domain" description="Peptidase S1" evidence="4">
    <location>
        <begin position="42"/>
        <end position="265"/>
    </location>
</feature>
<dbReference type="PANTHER" id="PTHR24276:SF98">
    <property type="entry name" value="FI18310P1-RELATED"/>
    <property type="match status" value="1"/>
</dbReference>
<comment type="caution">
    <text evidence="5">The sequence shown here is derived from an EMBL/GenBank/DDBJ whole genome shotgun (WGS) entry which is preliminary data.</text>
</comment>
<dbReference type="Proteomes" id="UP001165136">
    <property type="component" value="Unassembled WGS sequence"/>
</dbReference>
<evidence type="ECO:0000256" key="1">
    <source>
        <dbReference type="ARBA" id="ARBA00007664"/>
    </source>
</evidence>
<sequence length="271" mass="27879">MAKHRGHRGYGRKLRVAVAAFVALATCLPVSAAAETEGTPRIVGGEEASIMEYPYAVYLTNSNGLEYCGGVLIGPTAVATAAHCAVATTMSDMRVVAGRQDQRTADGVVAGVSSLWIAPGFSDPRMGNDIAVLKLDRVVPYRRVTLPSSNDTALYAAGTNATVLGWGRTAEGGTRSNVFREAVVPIVSDAGCAASYPTYNGKTMLCAGYPQGGTDACQGDSGGPLIVNGKLAGLVSWGQGCAEAGKPGIYTRVSTYANDLRAQASGGRPLG</sequence>
<dbReference type="InterPro" id="IPR043504">
    <property type="entry name" value="Peptidase_S1_PA_chymotrypsin"/>
</dbReference>
<dbReference type="SUPFAM" id="SSF50494">
    <property type="entry name" value="Trypsin-like serine proteases"/>
    <property type="match status" value="1"/>
</dbReference>
<dbReference type="Gene3D" id="2.40.10.10">
    <property type="entry name" value="Trypsin-like serine proteases"/>
    <property type="match status" value="1"/>
</dbReference>
<dbReference type="SMART" id="SM00020">
    <property type="entry name" value="Tryp_SPc"/>
    <property type="match status" value="1"/>
</dbReference>
<accession>A0A9W6R0W3</accession>
<dbReference type="CDD" id="cd00190">
    <property type="entry name" value="Tryp_SPc"/>
    <property type="match status" value="1"/>
</dbReference>
<organism evidence="5 6">
    <name type="scientific">Amycolatopsis taiwanensis</name>
    <dbReference type="NCBI Taxonomy" id="342230"/>
    <lineage>
        <taxon>Bacteria</taxon>
        <taxon>Bacillati</taxon>
        <taxon>Actinomycetota</taxon>
        <taxon>Actinomycetes</taxon>
        <taxon>Pseudonocardiales</taxon>
        <taxon>Pseudonocardiaceae</taxon>
        <taxon>Amycolatopsis</taxon>
    </lineage>
</organism>
<keyword evidence="2" id="KW-1015">Disulfide bond</keyword>
<dbReference type="InterPro" id="IPR001314">
    <property type="entry name" value="Peptidase_S1A"/>
</dbReference>
<dbReference type="GO" id="GO:0004252">
    <property type="term" value="F:serine-type endopeptidase activity"/>
    <property type="evidence" value="ECO:0007669"/>
    <property type="project" value="InterPro"/>
</dbReference>
<protein>
    <submittedName>
        <fullName evidence="5">Serine protease</fullName>
    </submittedName>
</protein>
<evidence type="ECO:0000256" key="3">
    <source>
        <dbReference type="SAM" id="SignalP"/>
    </source>
</evidence>
<dbReference type="InterPro" id="IPR009003">
    <property type="entry name" value="Peptidase_S1_PA"/>
</dbReference>
<feature type="signal peptide" evidence="3">
    <location>
        <begin position="1"/>
        <end position="32"/>
    </location>
</feature>
<dbReference type="PROSITE" id="PS00135">
    <property type="entry name" value="TRYPSIN_SER"/>
    <property type="match status" value="1"/>
</dbReference>
<keyword evidence="5" id="KW-0378">Hydrolase</keyword>
<evidence type="ECO:0000313" key="6">
    <source>
        <dbReference type="Proteomes" id="UP001165136"/>
    </source>
</evidence>
<gene>
    <name evidence="5" type="ORF">Atai01_37280</name>
</gene>